<dbReference type="InterPro" id="IPR009057">
    <property type="entry name" value="Homeodomain-like_sf"/>
</dbReference>
<dbReference type="PROSITE" id="PS50045">
    <property type="entry name" value="SIGMA54_INTERACT_4"/>
    <property type="match status" value="1"/>
</dbReference>
<dbReference type="SMART" id="SM00382">
    <property type="entry name" value="AAA"/>
    <property type="match status" value="1"/>
</dbReference>
<keyword evidence="2" id="KW-0547">Nucleotide-binding</keyword>
<dbReference type="CDD" id="cd17550">
    <property type="entry name" value="REC_NtrX-like"/>
    <property type="match status" value="1"/>
</dbReference>
<dbReference type="SUPFAM" id="SSF52540">
    <property type="entry name" value="P-loop containing nucleoside triphosphate hydrolases"/>
    <property type="match status" value="1"/>
</dbReference>
<dbReference type="InterPro" id="IPR002197">
    <property type="entry name" value="HTH_Fis"/>
</dbReference>
<dbReference type="SUPFAM" id="SSF46689">
    <property type="entry name" value="Homeodomain-like"/>
    <property type="match status" value="1"/>
</dbReference>
<comment type="caution">
    <text evidence="10">The sequence shown here is derived from an EMBL/GenBank/DDBJ whole genome shotgun (WGS) entry which is preliminary data.</text>
</comment>
<name>A0ABW1SEN5_9PROT</name>
<evidence type="ECO:0000256" key="3">
    <source>
        <dbReference type="ARBA" id="ARBA00022840"/>
    </source>
</evidence>
<evidence type="ECO:0000313" key="11">
    <source>
        <dbReference type="Proteomes" id="UP001596303"/>
    </source>
</evidence>
<dbReference type="InterPro" id="IPR025944">
    <property type="entry name" value="Sigma_54_int_dom_CS"/>
</dbReference>
<dbReference type="Pfam" id="PF02954">
    <property type="entry name" value="HTH_8"/>
    <property type="match status" value="1"/>
</dbReference>
<evidence type="ECO:0000313" key="10">
    <source>
        <dbReference type="EMBL" id="MFC6199994.1"/>
    </source>
</evidence>
<evidence type="ECO:0000259" key="9">
    <source>
        <dbReference type="PROSITE" id="PS50110"/>
    </source>
</evidence>
<evidence type="ECO:0000256" key="5">
    <source>
        <dbReference type="ARBA" id="ARBA00023015"/>
    </source>
</evidence>
<evidence type="ECO:0000256" key="2">
    <source>
        <dbReference type="ARBA" id="ARBA00022741"/>
    </source>
</evidence>
<keyword evidence="6" id="KW-0804">Transcription</keyword>
<protein>
    <submittedName>
        <fullName evidence="10">Sigma-54-dependent transcriptional regulator</fullName>
    </submittedName>
</protein>
<dbReference type="Gene3D" id="1.10.10.60">
    <property type="entry name" value="Homeodomain-like"/>
    <property type="match status" value="1"/>
</dbReference>
<keyword evidence="1 7" id="KW-0597">Phosphoprotein</keyword>
<dbReference type="InterPro" id="IPR058031">
    <property type="entry name" value="AAA_lid_NorR"/>
</dbReference>
<proteinExistence type="predicted"/>
<keyword evidence="5" id="KW-0805">Transcription regulation</keyword>
<dbReference type="InterPro" id="IPR011006">
    <property type="entry name" value="CheY-like_superfamily"/>
</dbReference>
<reference evidence="11" key="1">
    <citation type="journal article" date="2019" name="Int. J. Syst. Evol. Microbiol.">
        <title>The Global Catalogue of Microorganisms (GCM) 10K type strain sequencing project: providing services to taxonomists for standard genome sequencing and annotation.</title>
        <authorList>
            <consortium name="The Broad Institute Genomics Platform"/>
            <consortium name="The Broad Institute Genome Sequencing Center for Infectious Disease"/>
            <person name="Wu L."/>
            <person name="Ma J."/>
        </authorList>
    </citation>
    <scope>NUCLEOTIDE SEQUENCE [LARGE SCALE GENOMIC DNA]</scope>
    <source>
        <strain evidence="11">CGMCC-1.15741</strain>
    </source>
</reference>
<evidence type="ECO:0000256" key="1">
    <source>
        <dbReference type="ARBA" id="ARBA00022553"/>
    </source>
</evidence>
<evidence type="ECO:0000259" key="8">
    <source>
        <dbReference type="PROSITE" id="PS50045"/>
    </source>
</evidence>
<dbReference type="SUPFAM" id="SSF52172">
    <property type="entry name" value="CheY-like"/>
    <property type="match status" value="1"/>
</dbReference>
<dbReference type="Gene3D" id="3.40.50.300">
    <property type="entry name" value="P-loop containing nucleotide triphosphate hydrolases"/>
    <property type="match status" value="1"/>
</dbReference>
<dbReference type="PANTHER" id="PTHR32071:SF17">
    <property type="entry name" value="TRANSCRIPTIONAL REGULATOR (NTRC FAMILY)"/>
    <property type="match status" value="1"/>
</dbReference>
<dbReference type="CDD" id="cd00009">
    <property type="entry name" value="AAA"/>
    <property type="match status" value="1"/>
</dbReference>
<dbReference type="Pfam" id="PF00158">
    <property type="entry name" value="Sigma54_activat"/>
    <property type="match status" value="1"/>
</dbReference>
<dbReference type="EMBL" id="JBHSSW010000066">
    <property type="protein sequence ID" value="MFC6199994.1"/>
    <property type="molecule type" value="Genomic_DNA"/>
</dbReference>
<dbReference type="RefSeq" id="WP_377381755.1">
    <property type="nucleotide sequence ID" value="NZ_JBHSSW010000066.1"/>
</dbReference>
<dbReference type="InterPro" id="IPR001789">
    <property type="entry name" value="Sig_transdc_resp-reg_receiver"/>
</dbReference>
<dbReference type="Pfam" id="PF25601">
    <property type="entry name" value="AAA_lid_14"/>
    <property type="match status" value="1"/>
</dbReference>
<dbReference type="SMART" id="SM00448">
    <property type="entry name" value="REC"/>
    <property type="match status" value="1"/>
</dbReference>
<dbReference type="InterPro" id="IPR027417">
    <property type="entry name" value="P-loop_NTPase"/>
</dbReference>
<keyword evidence="4" id="KW-0902">Two-component regulatory system</keyword>
<keyword evidence="3" id="KW-0067">ATP-binding</keyword>
<dbReference type="Gene3D" id="1.10.8.60">
    <property type="match status" value="1"/>
</dbReference>
<feature type="domain" description="Sigma-54 factor interaction" evidence="8">
    <location>
        <begin position="142"/>
        <end position="368"/>
    </location>
</feature>
<dbReference type="Pfam" id="PF00072">
    <property type="entry name" value="Response_reg"/>
    <property type="match status" value="1"/>
</dbReference>
<dbReference type="InterPro" id="IPR003593">
    <property type="entry name" value="AAA+_ATPase"/>
</dbReference>
<dbReference type="InterPro" id="IPR002078">
    <property type="entry name" value="Sigma_54_int"/>
</dbReference>
<sequence length="461" mass="50615">MSAEILIVDDEPDIRELIGGVLEDEGYLIRTASTAEGALAAITERKPELVILDVWLQGSDMDGLEMLNYLKSIDPVLPVIVISGHGSIETAVTAIRRGAYDFLEKPFKADRLLVVVERALEAASLKRENSALRVHMSEGDELLGKSAAATQLRLAIDKVAPTNSRVLITGPSGAGKELAAKLIHRKSRREKGPFVVINAASITPDQMESELFGRETPDGRIQSVGLFEQAHRGTFYLDEIGEMPLGTQNKILRVLTEQRFRRVGGKADVSVDVRLISSTSADLQHLILDGKFREDLYYRVNVVPLSVPSLSERREDIPDLVRFFVKRAAQTVGLTPRSFGDEALAVLQSAPWPGNVRQLRNVVERVLILSGESRETPVGAHELPSDAADMGMNQNQNSSLEVIGMTLRDAREQFEKEYLSLQITRFGGNISRTAAFIGMERSALHRKLKALGVDPSASSDS</sequence>
<dbReference type="Proteomes" id="UP001596303">
    <property type="component" value="Unassembled WGS sequence"/>
</dbReference>
<feature type="modified residue" description="4-aspartylphosphate" evidence="7">
    <location>
        <position position="53"/>
    </location>
</feature>
<dbReference type="PANTHER" id="PTHR32071">
    <property type="entry name" value="TRANSCRIPTIONAL REGULATORY PROTEIN"/>
    <property type="match status" value="1"/>
</dbReference>
<dbReference type="Gene3D" id="3.40.50.2300">
    <property type="match status" value="1"/>
</dbReference>
<keyword evidence="11" id="KW-1185">Reference proteome</keyword>
<accession>A0ABW1SEN5</accession>
<feature type="domain" description="Response regulatory" evidence="9">
    <location>
        <begin position="4"/>
        <end position="120"/>
    </location>
</feature>
<evidence type="ECO:0000256" key="7">
    <source>
        <dbReference type="PROSITE-ProRule" id="PRU00169"/>
    </source>
</evidence>
<evidence type="ECO:0000256" key="6">
    <source>
        <dbReference type="ARBA" id="ARBA00023163"/>
    </source>
</evidence>
<organism evidence="10 11">
    <name type="scientific">Ponticaulis profundi</name>
    <dbReference type="NCBI Taxonomy" id="2665222"/>
    <lineage>
        <taxon>Bacteria</taxon>
        <taxon>Pseudomonadati</taxon>
        <taxon>Pseudomonadota</taxon>
        <taxon>Alphaproteobacteria</taxon>
        <taxon>Hyphomonadales</taxon>
        <taxon>Hyphomonadaceae</taxon>
        <taxon>Ponticaulis</taxon>
    </lineage>
</organism>
<gene>
    <name evidence="10" type="ORF">ACFQDM_18115</name>
</gene>
<evidence type="ECO:0000256" key="4">
    <source>
        <dbReference type="ARBA" id="ARBA00023012"/>
    </source>
</evidence>
<dbReference type="PROSITE" id="PS00688">
    <property type="entry name" value="SIGMA54_INTERACT_3"/>
    <property type="match status" value="1"/>
</dbReference>
<dbReference type="PROSITE" id="PS50110">
    <property type="entry name" value="RESPONSE_REGULATORY"/>
    <property type="match status" value="1"/>
</dbReference>